<dbReference type="EMBL" id="JASBAN010000001">
    <property type="protein sequence ID" value="MDI2112084.1"/>
    <property type="molecule type" value="Genomic_DNA"/>
</dbReference>
<dbReference type="RefSeq" id="WP_281461757.1">
    <property type="nucleotide sequence ID" value="NZ_JASBAN010000001.1"/>
</dbReference>
<reference evidence="1" key="1">
    <citation type="submission" date="2023-05" db="EMBL/GenBank/DDBJ databases">
        <title>Whole genome sequence of Commensalibacter sp.</title>
        <authorList>
            <person name="Charoenyingcharoen P."/>
            <person name="Yukphan P."/>
        </authorList>
    </citation>
    <scope>NUCLEOTIDE SEQUENCE</scope>
    <source>
        <strain evidence="1">TBRC 10068</strain>
    </source>
</reference>
<organism evidence="1 2">
    <name type="scientific">Commensalibacter nepenthis</name>
    <dbReference type="NCBI Taxonomy" id="3043872"/>
    <lineage>
        <taxon>Bacteria</taxon>
        <taxon>Pseudomonadati</taxon>
        <taxon>Pseudomonadota</taxon>
        <taxon>Alphaproteobacteria</taxon>
        <taxon>Acetobacterales</taxon>
        <taxon>Acetobacteraceae</taxon>
    </lineage>
</organism>
<keyword evidence="2" id="KW-1185">Reference proteome</keyword>
<gene>
    <name evidence="1" type="ORF">QJV33_02070</name>
</gene>
<evidence type="ECO:0000313" key="2">
    <source>
        <dbReference type="Proteomes" id="UP001431775"/>
    </source>
</evidence>
<evidence type="ECO:0000313" key="1">
    <source>
        <dbReference type="EMBL" id="MDI2112084.1"/>
    </source>
</evidence>
<name>A0ABT6Q5A6_9PROT</name>
<proteinExistence type="predicted"/>
<protein>
    <submittedName>
        <fullName evidence="1">Uncharacterized protein</fullName>
    </submittedName>
</protein>
<accession>A0ABT6Q5A6</accession>
<sequence>MVDVINNPSSKLYSAFTKRYLKFEFIGGYDKNGKKTFFATKAKNAVVENLKASVSINYSGGGSLPECDCTIYNVHTELANALTTLGQYQKETESLGNIIVIYASTYDSPPDKPVYTKIFEGGISVAYTDFGSAPDVSFHVRAMALGGLNLVPAKSLSFRGKGDAAGIMKSIIDNYNRKSSLTPDDPLYLQFKNAGVNVKLNNANYSGDLIEQIRKCANDAHFRFNVQNGTVYIWPMDMSLNDAMNQSGSNQQEIKKWSPRFFSYETGMIGYPAYANGGITVRSIFTGAITFGEEIFVKSHYEPVNGLWKYMISMQHELSCFTPNGPWLTTIGLARNFEKEDKEGNKKK</sequence>
<dbReference type="Proteomes" id="UP001431775">
    <property type="component" value="Unassembled WGS sequence"/>
</dbReference>
<comment type="caution">
    <text evidence="1">The sequence shown here is derived from an EMBL/GenBank/DDBJ whole genome shotgun (WGS) entry which is preliminary data.</text>
</comment>